<reference evidence="2 3" key="1">
    <citation type="submission" date="2020-08" db="EMBL/GenBank/DDBJ databases">
        <title>Genomic Encyclopedia of Type Strains, Phase IV (KMG-IV): sequencing the most valuable type-strain genomes for metagenomic binning, comparative biology and taxonomic classification.</title>
        <authorList>
            <person name="Goeker M."/>
        </authorList>
    </citation>
    <scope>NUCLEOTIDE SEQUENCE [LARGE SCALE GENOMIC DNA]</scope>
    <source>
        <strain evidence="2 3">DSM 102235</strain>
    </source>
</reference>
<sequence>MKGIVFTELLTMAEQTVGEEALDEVLDQLALASGGAYSRVGNYPCSELVAIVGALSARTGMSGEDLQRAFGCWMLDRFKVFYPHFFEGKASSLEMLAAIENEVHVEVRKLYPDAELPRFETAWDGPRRLRMRYVSERPLVAFCEGLIRACADAFGDKVSVEVSRDSDREATFDITMIEIAGQWTDVSHGAEDTPREPGAGIA</sequence>
<name>A0A7W6DP81_9RHOB</name>
<gene>
    <name evidence="2" type="ORF">GGQ68_000703</name>
</gene>
<dbReference type="InterPro" id="IPR011644">
    <property type="entry name" value="Heme_NO-bd"/>
</dbReference>
<keyword evidence="3" id="KW-1185">Reference proteome</keyword>
<dbReference type="Proteomes" id="UP000541426">
    <property type="component" value="Unassembled WGS sequence"/>
</dbReference>
<protein>
    <recommendedName>
        <fullName evidence="1">Heme NO-binding domain-containing protein</fullName>
    </recommendedName>
</protein>
<feature type="domain" description="Heme NO-binding" evidence="1">
    <location>
        <begin position="2"/>
        <end position="162"/>
    </location>
</feature>
<dbReference type="Gene3D" id="3.90.1520.10">
    <property type="entry name" value="H-NOX domain"/>
    <property type="match status" value="1"/>
</dbReference>
<organism evidence="2 3">
    <name type="scientific">Sagittula marina</name>
    <dbReference type="NCBI Taxonomy" id="943940"/>
    <lineage>
        <taxon>Bacteria</taxon>
        <taxon>Pseudomonadati</taxon>
        <taxon>Pseudomonadota</taxon>
        <taxon>Alphaproteobacteria</taxon>
        <taxon>Rhodobacterales</taxon>
        <taxon>Roseobacteraceae</taxon>
        <taxon>Sagittula</taxon>
    </lineage>
</organism>
<proteinExistence type="predicted"/>
<dbReference type="InterPro" id="IPR024096">
    <property type="entry name" value="NO_sig/Golgi_transp_ligand-bd"/>
</dbReference>
<evidence type="ECO:0000313" key="2">
    <source>
        <dbReference type="EMBL" id="MBB3984387.1"/>
    </source>
</evidence>
<accession>A0A7W6DP81</accession>
<dbReference type="RefSeq" id="WP_183963024.1">
    <property type="nucleotide sequence ID" value="NZ_BAABBZ010000014.1"/>
</dbReference>
<evidence type="ECO:0000313" key="3">
    <source>
        <dbReference type="Proteomes" id="UP000541426"/>
    </source>
</evidence>
<comment type="caution">
    <text evidence="2">The sequence shown here is derived from an EMBL/GenBank/DDBJ whole genome shotgun (WGS) entry which is preliminary data.</text>
</comment>
<evidence type="ECO:0000259" key="1">
    <source>
        <dbReference type="Pfam" id="PF07700"/>
    </source>
</evidence>
<dbReference type="EMBL" id="JACIEJ010000002">
    <property type="protein sequence ID" value="MBB3984387.1"/>
    <property type="molecule type" value="Genomic_DNA"/>
</dbReference>
<dbReference type="AlphaFoldDB" id="A0A7W6DP81"/>
<dbReference type="Pfam" id="PF07700">
    <property type="entry name" value="HNOB"/>
    <property type="match status" value="1"/>
</dbReference>
<dbReference type="SUPFAM" id="SSF111126">
    <property type="entry name" value="Ligand-binding domain in the NO signalling and Golgi transport"/>
    <property type="match status" value="1"/>
</dbReference>
<dbReference type="GO" id="GO:0020037">
    <property type="term" value="F:heme binding"/>
    <property type="evidence" value="ECO:0007669"/>
    <property type="project" value="InterPro"/>
</dbReference>
<dbReference type="InterPro" id="IPR038158">
    <property type="entry name" value="H-NOX_domain_sf"/>
</dbReference>